<dbReference type="Pfam" id="PF00092">
    <property type="entry name" value="VWA"/>
    <property type="match status" value="1"/>
</dbReference>
<dbReference type="PANTHER" id="PTHR24020:SF17">
    <property type="entry name" value="COLLAGEN ALPHA-1(XII) CHAIN"/>
    <property type="match status" value="1"/>
</dbReference>
<evidence type="ECO:0000259" key="4">
    <source>
        <dbReference type="PROSITE" id="PS50853"/>
    </source>
</evidence>
<dbReference type="InterPro" id="IPR036116">
    <property type="entry name" value="FN3_sf"/>
</dbReference>
<proteinExistence type="predicted"/>
<evidence type="ECO:0000259" key="3">
    <source>
        <dbReference type="PROSITE" id="PS50234"/>
    </source>
</evidence>
<feature type="domain" description="Fibronectin type-III" evidence="4">
    <location>
        <begin position="2"/>
        <end position="92"/>
    </location>
</feature>
<feature type="domain" description="VWFA" evidence="3">
    <location>
        <begin position="161"/>
        <end position="252"/>
    </location>
</feature>
<gene>
    <name evidence="5" type="ORF">RIMI_LOCUS11488680</name>
</gene>
<dbReference type="InterPro" id="IPR013783">
    <property type="entry name" value="Ig-like_fold"/>
</dbReference>
<dbReference type="SUPFAM" id="SSF49265">
    <property type="entry name" value="Fibronectin type III"/>
    <property type="match status" value="1"/>
</dbReference>
<evidence type="ECO:0000313" key="5">
    <source>
        <dbReference type="EMBL" id="CAJ0946841.1"/>
    </source>
</evidence>
<dbReference type="Gene3D" id="2.60.40.10">
    <property type="entry name" value="Immunoglobulins"/>
    <property type="match status" value="1"/>
</dbReference>
<comment type="subcellular location">
    <subcellularLocation>
        <location evidence="1">Secreted</location>
        <location evidence="1">Extracellular space</location>
        <location evidence="1">Extracellular matrix</location>
    </subcellularLocation>
</comment>
<keyword evidence="2" id="KW-0964">Secreted</keyword>
<sequence>GPPTDLNFEIVNESTVRMSWQRPAERIRGYKITIVPTVDGPAKELDLPASATQTVLTELIPDVEYVVTILSYDESEESLPVFGQLTIQTGGRVTTEEKKVVTTDSTLKPGSAAGTPERSVWPHSNTWSCTLRSQVPVAEPGVTMRDSAVFHARCSISTVADVVFLVDGSWSVGRANFKYILDFMTSMVLAFDIGEDKTRVGVVQYSSDTRTEFNLNKYFKKNELLAAIKRIPYKGGNTMTGMGLTVYLLVVQ</sequence>
<dbReference type="InterPro" id="IPR050525">
    <property type="entry name" value="ECM_Assembly_Org"/>
</dbReference>
<dbReference type="SUPFAM" id="SSF53300">
    <property type="entry name" value="vWA-like"/>
    <property type="match status" value="1"/>
</dbReference>
<dbReference type="Proteomes" id="UP001176940">
    <property type="component" value="Unassembled WGS sequence"/>
</dbReference>
<dbReference type="PROSITE" id="PS50234">
    <property type="entry name" value="VWFA"/>
    <property type="match status" value="1"/>
</dbReference>
<protein>
    <recommendedName>
        <fullName evidence="7">Collagen type XII alpha 1 chain</fullName>
    </recommendedName>
</protein>
<keyword evidence="6" id="KW-1185">Reference proteome</keyword>
<evidence type="ECO:0000256" key="1">
    <source>
        <dbReference type="ARBA" id="ARBA00004498"/>
    </source>
</evidence>
<dbReference type="InterPro" id="IPR002035">
    <property type="entry name" value="VWF_A"/>
</dbReference>
<dbReference type="PROSITE" id="PS50853">
    <property type="entry name" value="FN3"/>
    <property type="match status" value="1"/>
</dbReference>
<evidence type="ECO:0000256" key="2">
    <source>
        <dbReference type="ARBA" id="ARBA00022530"/>
    </source>
</evidence>
<name>A0ABN9LT25_9NEOB</name>
<dbReference type="InterPro" id="IPR003961">
    <property type="entry name" value="FN3_dom"/>
</dbReference>
<dbReference type="CDD" id="cd00063">
    <property type="entry name" value="FN3"/>
    <property type="match status" value="1"/>
</dbReference>
<dbReference type="Gene3D" id="3.40.50.410">
    <property type="entry name" value="von Willebrand factor, type A domain"/>
    <property type="match status" value="1"/>
</dbReference>
<dbReference type="PANTHER" id="PTHR24020">
    <property type="entry name" value="COLLAGEN ALPHA"/>
    <property type="match status" value="1"/>
</dbReference>
<reference evidence="5" key="1">
    <citation type="submission" date="2023-07" db="EMBL/GenBank/DDBJ databases">
        <authorList>
            <person name="Stuckert A."/>
        </authorList>
    </citation>
    <scope>NUCLEOTIDE SEQUENCE</scope>
</reference>
<evidence type="ECO:0008006" key="7">
    <source>
        <dbReference type="Google" id="ProtNLM"/>
    </source>
</evidence>
<feature type="non-terminal residue" evidence="5">
    <location>
        <position position="1"/>
    </location>
</feature>
<organism evidence="5 6">
    <name type="scientific">Ranitomeya imitator</name>
    <name type="common">mimic poison frog</name>
    <dbReference type="NCBI Taxonomy" id="111125"/>
    <lineage>
        <taxon>Eukaryota</taxon>
        <taxon>Metazoa</taxon>
        <taxon>Chordata</taxon>
        <taxon>Craniata</taxon>
        <taxon>Vertebrata</taxon>
        <taxon>Euteleostomi</taxon>
        <taxon>Amphibia</taxon>
        <taxon>Batrachia</taxon>
        <taxon>Anura</taxon>
        <taxon>Neobatrachia</taxon>
        <taxon>Hyloidea</taxon>
        <taxon>Dendrobatidae</taxon>
        <taxon>Dendrobatinae</taxon>
        <taxon>Ranitomeya</taxon>
    </lineage>
</organism>
<dbReference type="EMBL" id="CAUEEQ010026073">
    <property type="protein sequence ID" value="CAJ0946841.1"/>
    <property type="molecule type" value="Genomic_DNA"/>
</dbReference>
<accession>A0ABN9LT25</accession>
<keyword evidence="2" id="KW-0272">Extracellular matrix</keyword>
<dbReference type="InterPro" id="IPR036465">
    <property type="entry name" value="vWFA_dom_sf"/>
</dbReference>
<dbReference type="PRINTS" id="PR00453">
    <property type="entry name" value="VWFADOMAIN"/>
</dbReference>
<dbReference type="Pfam" id="PF00041">
    <property type="entry name" value="fn3"/>
    <property type="match status" value="1"/>
</dbReference>
<comment type="caution">
    <text evidence="5">The sequence shown here is derived from an EMBL/GenBank/DDBJ whole genome shotgun (WGS) entry which is preliminary data.</text>
</comment>
<evidence type="ECO:0000313" key="6">
    <source>
        <dbReference type="Proteomes" id="UP001176940"/>
    </source>
</evidence>
<dbReference type="SMART" id="SM00060">
    <property type="entry name" value="FN3"/>
    <property type="match status" value="1"/>
</dbReference>